<reference evidence="2" key="1">
    <citation type="journal article" date="2018" name="Nat. Plants">
        <title>Whole-genome landscape of Medicago truncatula symbiotic genes.</title>
        <authorList>
            <person name="Pecrix Y."/>
            <person name="Staton S.E."/>
            <person name="Sallet E."/>
            <person name="Lelandais-Briere C."/>
            <person name="Moreau S."/>
            <person name="Carrere S."/>
            <person name="Blein T."/>
            <person name="Jardinaud M.F."/>
            <person name="Latrasse D."/>
            <person name="Zouine M."/>
            <person name="Zahm M."/>
            <person name="Kreplak J."/>
            <person name="Mayjonade B."/>
            <person name="Satge C."/>
            <person name="Perez M."/>
            <person name="Cauet S."/>
            <person name="Marande W."/>
            <person name="Chantry-Darmon C."/>
            <person name="Lopez-Roques C."/>
            <person name="Bouchez O."/>
            <person name="Berard A."/>
            <person name="Debelle F."/>
            <person name="Munos S."/>
            <person name="Bendahmane A."/>
            <person name="Berges H."/>
            <person name="Niebel A."/>
            <person name="Buitink J."/>
            <person name="Frugier F."/>
            <person name="Benhamed M."/>
            <person name="Crespi M."/>
            <person name="Gouzy J."/>
            <person name="Gamas P."/>
        </authorList>
    </citation>
    <scope>NUCLEOTIDE SEQUENCE [LARGE SCALE GENOMIC DNA]</scope>
    <source>
        <strain evidence="2">cv. Jemalong A17</strain>
    </source>
</reference>
<gene>
    <name evidence="1" type="ORF">MtrunA17_Chr7g0226031</name>
</gene>
<dbReference type="Gramene" id="rna39245">
    <property type="protein sequence ID" value="RHN45049.1"/>
    <property type="gene ID" value="gene39245"/>
</dbReference>
<dbReference type="EMBL" id="PSQE01000007">
    <property type="protein sequence ID" value="RHN45049.1"/>
    <property type="molecule type" value="Genomic_DNA"/>
</dbReference>
<protein>
    <submittedName>
        <fullName evidence="1">Uncharacterized protein</fullName>
    </submittedName>
</protein>
<comment type="caution">
    <text evidence="1">The sequence shown here is derived from an EMBL/GenBank/DDBJ whole genome shotgun (WGS) entry which is preliminary data.</text>
</comment>
<name>A0A396GVA0_MEDTR</name>
<evidence type="ECO:0000313" key="2">
    <source>
        <dbReference type="Proteomes" id="UP000265566"/>
    </source>
</evidence>
<proteinExistence type="predicted"/>
<dbReference type="Proteomes" id="UP000265566">
    <property type="component" value="Chromosome 7"/>
</dbReference>
<accession>A0A396GVA0</accession>
<sequence>MQGWSSRRQKAFRWLKRLGETCGATRCRWKAKEDKAWGEQNGG</sequence>
<organism evidence="1 2">
    <name type="scientific">Medicago truncatula</name>
    <name type="common">Barrel medic</name>
    <name type="synonym">Medicago tribuloides</name>
    <dbReference type="NCBI Taxonomy" id="3880"/>
    <lineage>
        <taxon>Eukaryota</taxon>
        <taxon>Viridiplantae</taxon>
        <taxon>Streptophyta</taxon>
        <taxon>Embryophyta</taxon>
        <taxon>Tracheophyta</taxon>
        <taxon>Spermatophyta</taxon>
        <taxon>Magnoliopsida</taxon>
        <taxon>eudicotyledons</taxon>
        <taxon>Gunneridae</taxon>
        <taxon>Pentapetalae</taxon>
        <taxon>rosids</taxon>
        <taxon>fabids</taxon>
        <taxon>Fabales</taxon>
        <taxon>Fabaceae</taxon>
        <taxon>Papilionoideae</taxon>
        <taxon>50 kb inversion clade</taxon>
        <taxon>NPAAA clade</taxon>
        <taxon>Hologalegina</taxon>
        <taxon>IRL clade</taxon>
        <taxon>Trifolieae</taxon>
        <taxon>Medicago</taxon>
    </lineage>
</organism>
<dbReference type="AlphaFoldDB" id="A0A396GVA0"/>
<evidence type="ECO:0000313" key="1">
    <source>
        <dbReference type="EMBL" id="RHN45049.1"/>
    </source>
</evidence>